<evidence type="ECO:0000313" key="3">
    <source>
        <dbReference type="Proteomes" id="UP000652761"/>
    </source>
</evidence>
<feature type="region of interest" description="Disordered" evidence="1">
    <location>
        <begin position="79"/>
        <end position="100"/>
    </location>
</feature>
<evidence type="ECO:0000256" key="1">
    <source>
        <dbReference type="SAM" id="MobiDB-lite"/>
    </source>
</evidence>
<accession>A0A843UXD0</accession>
<comment type="caution">
    <text evidence="2">The sequence shown here is derived from an EMBL/GenBank/DDBJ whole genome shotgun (WGS) entry which is preliminary data.</text>
</comment>
<proteinExistence type="predicted"/>
<reference evidence="2" key="1">
    <citation type="submission" date="2017-07" db="EMBL/GenBank/DDBJ databases">
        <title>Taro Niue Genome Assembly and Annotation.</title>
        <authorList>
            <person name="Atibalentja N."/>
            <person name="Keating K."/>
            <person name="Fields C.J."/>
        </authorList>
    </citation>
    <scope>NUCLEOTIDE SEQUENCE</scope>
    <source>
        <strain evidence="2">Niue_2</strain>
        <tissue evidence="2">Leaf</tissue>
    </source>
</reference>
<organism evidence="2 3">
    <name type="scientific">Colocasia esculenta</name>
    <name type="common">Wild taro</name>
    <name type="synonym">Arum esculentum</name>
    <dbReference type="NCBI Taxonomy" id="4460"/>
    <lineage>
        <taxon>Eukaryota</taxon>
        <taxon>Viridiplantae</taxon>
        <taxon>Streptophyta</taxon>
        <taxon>Embryophyta</taxon>
        <taxon>Tracheophyta</taxon>
        <taxon>Spermatophyta</taxon>
        <taxon>Magnoliopsida</taxon>
        <taxon>Liliopsida</taxon>
        <taxon>Araceae</taxon>
        <taxon>Aroideae</taxon>
        <taxon>Colocasieae</taxon>
        <taxon>Colocasia</taxon>
    </lineage>
</organism>
<dbReference type="AlphaFoldDB" id="A0A843UXD0"/>
<gene>
    <name evidence="2" type="ORF">Taro_019855</name>
</gene>
<name>A0A843UXD0_COLES</name>
<keyword evidence="3" id="KW-1185">Reference proteome</keyword>
<sequence>MAPQRGSIHCDRLTAIPDFVSKKRRTIQHPRTLGTIVNRVDVVPTLQDPSKTANCTHQSPDEQEGKFENIHVSNSIHIESSRSTTSTVKRTRGPISKSACKPPNGKKWKCMFIHRQPVGEEASKLAEVVGLYARNDNYFQPYKEWRE</sequence>
<evidence type="ECO:0000313" key="2">
    <source>
        <dbReference type="EMBL" id="MQL87316.1"/>
    </source>
</evidence>
<protein>
    <submittedName>
        <fullName evidence="2">Uncharacterized protein</fullName>
    </submittedName>
</protein>
<dbReference type="Proteomes" id="UP000652761">
    <property type="component" value="Unassembled WGS sequence"/>
</dbReference>
<dbReference type="EMBL" id="NMUH01000968">
    <property type="protein sequence ID" value="MQL87316.1"/>
    <property type="molecule type" value="Genomic_DNA"/>
</dbReference>